<sequence length="411" mass="46667">MSDTLSHIHHNQEVLSRDINNIIESMPSTHQHTRLQTAAYLLGAREELPDVDDQGQVPTHNEGLEKVKFRIPLNTIDKDKTTTYVDHFYAESDLPLDMLDSMRAAMDLPNTSENLGWCLSTARRADPPHRLLTSQDIGSTFKAVRAEQTFGQNKKKVVIEIMPVQKEKSFKRQASMSSVGEQNLTVVSKPPLPLYTKELENVKKKLRCSEHQIEGSENAFCWVDVSRPNAPHYPLCTQDLQEWAKHLYDTRDPDNTCTTPPSTPHFDDIRKTCKERTSLEHVPTELILPIIHNHIHISSAINDSDMWTSKSTLSEQRSDDLIAPQPLKRMFALYMESDEESDSEPPQDIDEVLASIHSRYPAMEFPHGKFYAEKVGMSEGAALTFHSCVCKAHTMKERAKARRKAKGKTKA</sequence>
<reference evidence="1" key="1">
    <citation type="journal article" date="2020" name="New Phytol.">
        <title>Comparative genomics reveals dynamic genome evolution in host specialist ectomycorrhizal fungi.</title>
        <authorList>
            <person name="Lofgren L.A."/>
            <person name="Nguyen N.H."/>
            <person name="Vilgalys R."/>
            <person name="Ruytinx J."/>
            <person name="Liao H.L."/>
            <person name="Branco S."/>
            <person name="Kuo A."/>
            <person name="LaButti K."/>
            <person name="Lipzen A."/>
            <person name="Andreopoulos W."/>
            <person name="Pangilinan J."/>
            <person name="Riley R."/>
            <person name="Hundley H."/>
            <person name="Na H."/>
            <person name="Barry K."/>
            <person name="Grigoriev I.V."/>
            <person name="Stajich J.E."/>
            <person name="Kennedy P.G."/>
        </authorList>
    </citation>
    <scope>NUCLEOTIDE SEQUENCE</scope>
    <source>
        <strain evidence="1">DOB743</strain>
    </source>
</reference>
<protein>
    <submittedName>
        <fullName evidence="1">Uncharacterized protein</fullName>
    </submittedName>
</protein>
<evidence type="ECO:0000313" key="1">
    <source>
        <dbReference type="EMBL" id="KAG1775015.1"/>
    </source>
</evidence>
<organism evidence="1 2">
    <name type="scientific">Suillus placidus</name>
    <dbReference type="NCBI Taxonomy" id="48579"/>
    <lineage>
        <taxon>Eukaryota</taxon>
        <taxon>Fungi</taxon>
        <taxon>Dikarya</taxon>
        <taxon>Basidiomycota</taxon>
        <taxon>Agaricomycotina</taxon>
        <taxon>Agaricomycetes</taxon>
        <taxon>Agaricomycetidae</taxon>
        <taxon>Boletales</taxon>
        <taxon>Suillineae</taxon>
        <taxon>Suillaceae</taxon>
        <taxon>Suillus</taxon>
    </lineage>
</organism>
<accession>A0A9P6ZQN1</accession>
<proteinExistence type="predicted"/>
<dbReference type="EMBL" id="JABBWD010000037">
    <property type="protein sequence ID" value="KAG1775015.1"/>
    <property type="molecule type" value="Genomic_DNA"/>
</dbReference>
<dbReference type="Proteomes" id="UP000714275">
    <property type="component" value="Unassembled WGS sequence"/>
</dbReference>
<name>A0A9P6ZQN1_9AGAM</name>
<gene>
    <name evidence="1" type="ORF">EV702DRAFT_1199868</name>
</gene>
<dbReference type="OrthoDB" id="2677451at2759"/>
<evidence type="ECO:0000313" key="2">
    <source>
        <dbReference type="Proteomes" id="UP000714275"/>
    </source>
</evidence>
<comment type="caution">
    <text evidence="1">The sequence shown here is derived from an EMBL/GenBank/DDBJ whole genome shotgun (WGS) entry which is preliminary data.</text>
</comment>
<keyword evidence="2" id="KW-1185">Reference proteome</keyword>
<dbReference type="AlphaFoldDB" id="A0A9P6ZQN1"/>